<comment type="subunit">
    <text evidence="7">Homodimer.</text>
</comment>
<feature type="binding site" evidence="7">
    <location>
        <position position="258"/>
    </location>
    <ligand>
        <name>substrate</name>
    </ligand>
</feature>
<evidence type="ECO:0000256" key="8">
    <source>
        <dbReference type="RuleBase" id="RU000512"/>
    </source>
</evidence>
<feature type="binding site" evidence="7">
    <location>
        <position position="41"/>
    </location>
    <ligand>
        <name>substrate</name>
    </ligand>
</feature>
<keyword evidence="5 7" id="KW-0456">Lyase</keyword>
<feature type="binding site" evidence="7">
    <location>
        <position position="149"/>
    </location>
    <ligand>
        <name>substrate</name>
    </ligand>
</feature>
<dbReference type="PANTHER" id="PTHR32119">
    <property type="entry name" value="OROTIDINE 5'-PHOSPHATE DECARBOXYLASE"/>
    <property type="match status" value="1"/>
</dbReference>
<accession>A0ABT9XMP7</accession>
<protein>
    <recommendedName>
        <fullName evidence="7">Orotidine 5'-phosphate decarboxylase</fullName>
        <ecNumber evidence="7">4.1.1.23</ecNumber>
    </recommendedName>
    <alternativeName>
        <fullName evidence="7">OMP decarboxylase</fullName>
        <shortName evidence="7">OMPDCase</shortName>
        <shortName evidence="7">OMPdecase</shortName>
    </alternativeName>
</protein>
<dbReference type="EMBL" id="JAUSTP010000028">
    <property type="protein sequence ID" value="MDQ0190998.1"/>
    <property type="molecule type" value="Genomic_DNA"/>
</dbReference>
<evidence type="ECO:0000256" key="5">
    <source>
        <dbReference type="ARBA" id="ARBA00023239"/>
    </source>
</evidence>
<evidence type="ECO:0000256" key="2">
    <source>
        <dbReference type="ARBA" id="ARBA00004861"/>
    </source>
</evidence>
<comment type="pathway">
    <text evidence="2 7 8">Pyrimidine metabolism; UMP biosynthesis via de novo pathway; UMP from orotate: step 2/2.</text>
</comment>
<dbReference type="RefSeq" id="WP_274456215.1">
    <property type="nucleotide sequence ID" value="NZ_CP067097.1"/>
</dbReference>
<dbReference type="Pfam" id="PF00215">
    <property type="entry name" value="OMPdecase"/>
    <property type="match status" value="1"/>
</dbReference>
<dbReference type="InterPro" id="IPR013785">
    <property type="entry name" value="Aldolase_TIM"/>
</dbReference>
<evidence type="ECO:0000259" key="9">
    <source>
        <dbReference type="SMART" id="SM00934"/>
    </source>
</evidence>
<keyword evidence="3 7" id="KW-0210">Decarboxylase</keyword>
<dbReference type="SMART" id="SM00934">
    <property type="entry name" value="OMPdecase"/>
    <property type="match status" value="1"/>
</dbReference>
<dbReference type="EC" id="4.1.1.23" evidence="7"/>
<feature type="binding site" evidence="7">
    <location>
        <position position="228"/>
    </location>
    <ligand>
        <name>substrate</name>
    </ligand>
</feature>
<comment type="catalytic activity">
    <reaction evidence="6 7 8">
        <text>orotidine 5'-phosphate + H(+) = UMP + CO2</text>
        <dbReference type="Rhea" id="RHEA:11596"/>
        <dbReference type="ChEBI" id="CHEBI:15378"/>
        <dbReference type="ChEBI" id="CHEBI:16526"/>
        <dbReference type="ChEBI" id="CHEBI:57538"/>
        <dbReference type="ChEBI" id="CHEBI:57865"/>
        <dbReference type="EC" id="4.1.1.23"/>
    </reaction>
</comment>
<keyword evidence="11" id="KW-1185">Reference proteome</keyword>
<dbReference type="InterPro" id="IPR014732">
    <property type="entry name" value="OMPdecase"/>
</dbReference>
<evidence type="ECO:0000256" key="1">
    <source>
        <dbReference type="ARBA" id="ARBA00002356"/>
    </source>
</evidence>
<dbReference type="NCBIfam" id="TIGR01740">
    <property type="entry name" value="pyrF"/>
    <property type="match status" value="1"/>
</dbReference>
<dbReference type="HAMAP" id="MF_01200_B">
    <property type="entry name" value="OMPdecase_type1_B"/>
    <property type="match status" value="1"/>
</dbReference>
<name>A0ABT9XMP7_9BACL</name>
<dbReference type="CDD" id="cd04725">
    <property type="entry name" value="OMP_decarboxylase_like"/>
    <property type="match status" value="1"/>
</dbReference>
<keyword evidence="4 7" id="KW-0665">Pyrimidine biosynthesis</keyword>
<evidence type="ECO:0000313" key="11">
    <source>
        <dbReference type="Proteomes" id="UP001232973"/>
    </source>
</evidence>
<gene>
    <name evidence="7" type="primary">pyrF</name>
    <name evidence="10" type="ORF">J2S03_002865</name>
</gene>
<evidence type="ECO:0000256" key="7">
    <source>
        <dbReference type="HAMAP-Rule" id="MF_01200"/>
    </source>
</evidence>
<dbReference type="InterPro" id="IPR001754">
    <property type="entry name" value="OMPdeCOase_dom"/>
</dbReference>
<evidence type="ECO:0000256" key="4">
    <source>
        <dbReference type="ARBA" id="ARBA00022975"/>
    </source>
</evidence>
<comment type="caution">
    <text evidence="10">The sequence shown here is derived from an EMBL/GenBank/DDBJ whole genome shotgun (WGS) entry which is preliminary data.</text>
</comment>
<dbReference type="SUPFAM" id="SSF51366">
    <property type="entry name" value="Ribulose-phoshate binding barrel"/>
    <property type="match status" value="1"/>
</dbReference>
<feature type="active site" description="Proton donor" evidence="7">
    <location>
        <position position="92"/>
    </location>
</feature>
<organism evidence="10 11">
    <name type="scientific">Alicyclobacillus cycloheptanicus</name>
    <dbReference type="NCBI Taxonomy" id="1457"/>
    <lineage>
        <taxon>Bacteria</taxon>
        <taxon>Bacillati</taxon>
        <taxon>Bacillota</taxon>
        <taxon>Bacilli</taxon>
        <taxon>Bacillales</taxon>
        <taxon>Alicyclobacillaceae</taxon>
        <taxon>Alicyclobacillus</taxon>
    </lineage>
</organism>
<proteinExistence type="inferred from homology"/>
<reference evidence="10 11" key="1">
    <citation type="submission" date="2023-07" db="EMBL/GenBank/DDBJ databases">
        <title>Genomic Encyclopedia of Type Strains, Phase IV (KMG-IV): sequencing the most valuable type-strain genomes for metagenomic binning, comparative biology and taxonomic classification.</title>
        <authorList>
            <person name="Goeker M."/>
        </authorList>
    </citation>
    <scope>NUCLEOTIDE SEQUENCE [LARGE SCALE GENOMIC DNA]</scope>
    <source>
        <strain evidence="10 11">DSM 4006</strain>
    </source>
</reference>
<dbReference type="GO" id="GO:0004590">
    <property type="term" value="F:orotidine-5'-phosphate decarboxylase activity"/>
    <property type="evidence" value="ECO:0007669"/>
    <property type="project" value="UniProtKB-EC"/>
</dbReference>
<dbReference type="InterPro" id="IPR047596">
    <property type="entry name" value="OMPdecase_bac"/>
</dbReference>
<comment type="similarity">
    <text evidence="7">Belongs to the OMP decarboxylase family. Type 1 subfamily.</text>
</comment>
<dbReference type="PROSITE" id="PS00156">
    <property type="entry name" value="OMPDECASE"/>
    <property type="match status" value="1"/>
</dbReference>
<sequence length="282" mass="29159">MTGGGTQKRPEVGGAMGGCEAASLGDAVYDLARRRTYLALDAPRWADVAPLVERLGPAVTGYKVGLELFHGDGPRALGALRDLGKRVFLDVKLHDIPNTVAGALRVIRDSGVEMVNVHALGGRKMLLAAREALGDGADRPLLVGVTVLTSLVDEDLVEAGYLPHAGAGPAYEGDANGPGANGAARLAEALTALCVDCGLDGVVTSARELARLRTLTPDGFEFVVPGTRPQGAPLNDQARSMTPGEAAAAGATRLVVGRAVTQSRDPLVALKHIWDEVVAHGT</sequence>
<feature type="binding site" evidence="7">
    <location>
        <position position="257"/>
    </location>
    <ligand>
        <name>substrate</name>
    </ligand>
</feature>
<dbReference type="InterPro" id="IPR011060">
    <property type="entry name" value="RibuloseP-bd_barrel"/>
</dbReference>
<dbReference type="Proteomes" id="UP001232973">
    <property type="component" value="Unassembled WGS sequence"/>
</dbReference>
<dbReference type="Gene3D" id="3.20.20.70">
    <property type="entry name" value="Aldolase class I"/>
    <property type="match status" value="1"/>
</dbReference>
<evidence type="ECO:0000256" key="6">
    <source>
        <dbReference type="ARBA" id="ARBA00049157"/>
    </source>
</evidence>
<feature type="binding site" evidence="7">
    <location>
        <position position="237"/>
    </location>
    <ligand>
        <name>substrate</name>
    </ligand>
</feature>
<feature type="domain" description="Orotidine 5'-phosphate decarboxylase" evidence="9">
    <location>
        <begin position="35"/>
        <end position="273"/>
    </location>
</feature>
<evidence type="ECO:0000313" key="10">
    <source>
        <dbReference type="EMBL" id="MDQ0190998.1"/>
    </source>
</evidence>
<comment type="function">
    <text evidence="1 7">Catalyzes the decarboxylation of orotidine 5'-monophosphate (OMP) to uridine 5'-monophosphate (UMP).</text>
</comment>
<dbReference type="PANTHER" id="PTHR32119:SF2">
    <property type="entry name" value="OROTIDINE 5'-PHOSPHATE DECARBOXYLASE"/>
    <property type="match status" value="1"/>
</dbReference>
<feature type="binding site" evidence="7">
    <location>
        <position position="63"/>
    </location>
    <ligand>
        <name>substrate</name>
    </ligand>
</feature>
<dbReference type="InterPro" id="IPR018089">
    <property type="entry name" value="OMPdecase_AS"/>
</dbReference>
<evidence type="ECO:0000256" key="3">
    <source>
        <dbReference type="ARBA" id="ARBA00022793"/>
    </source>
</evidence>
<feature type="binding site" evidence="7">
    <location>
        <begin position="90"/>
        <end position="99"/>
    </location>
    <ligand>
        <name>substrate</name>
    </ligand>
</feature>